<comment type="caution">
    <text evidence="2">The sequence shown here is derived from an EMBL/GenBank/DDBJ whole genome shotgun (WGS) entry which is preliminary data.</text>
</comment>
<dbReference type="InterPro" id="IPR015424">
    <property type="entry name" value="PyrdxlP-dep_Trfase"/>
</dbReference>
<sequence length="398" mass="41702">MPFDIASVRGLFPSLGDGWIHLDAQRGMQIPDAVASAVARGVRAFPVRGGGLSQQSIQADETTTRARRSIADLLEADPDCVVFGPSRASLVSALVDALPVTAWIGDGVVLSRLDDEENIVPWLRGASRHGAQTRWAQVDVEDGTLPPWQYSDLVTDRTGVVAVALASSTTGAITDIGQIAGHARAAGALTVVDATNAAPFVPLSMAETGADIVIVSAERWGGPRVAAMVFADRRTMDSMTNVSLDPRAVGPARLELSPVPPAWLSGLIASVEVLAGLDSAAAGKRRHRLTASLDGAYEYLQRLTFYLVNALDNLGHVHVIGPDVHRVPLLSFVVDGVPAAKVCHRLNDNGISALNDFPSRALETIGAADGGGAVTVGLGVYSTPYEVDQLARVLGSFG</sequence>
<dbReference type="InterPro" id="IPR000192">
    <property type="entry name" value="Aminotrans_V_dom"/>
</dbReference>
<protein>
    <submittedName>
        <fullName evidence="2">Cysteine desulfurase family protein (TIGR01976 family)</fullName>
    </submittedName>
</protein>
<evidence type="ECO:0000259" key="1">
    <source>
        <dbReference type="Pfam" id="PF00266"/>
    </source>
</evidence>
<dbReference type="RefSeq" id="WP_183369492.1">
    <property type="nucleotide sequence ID" value="NZ_BAABHL010000128.1"/>
</dbReference>
<dbReference type="Gene3D" id="3.40.640.10">
    <property type="entry name" value="Type I PLP-dependent aspartate aminotransferase-like (Major domain)"/>
    <property type="match status" value="1"/>
</dbReference>
<dbReference type="Pfam" id="PF00266">
    <property type="entry name" value="Aminotran_5"/>
    <property type="match status" value="1"/>
</dbReference>
<dbReference type="PANTHER" id="PTHR43586:SF21">
    <property type="entry name" value="PYRIDOXAL PHOSPHATE (PLP)-DEPENDENT ASPARTATE AMINOTRANSFERASE SUPERFAMILY"/>
    <property type="match status" value="1"/>
</dbReference>
<feature type="domain" description="Aminotransferase class V" evidence="1">
    <location>
        <begin position="46"/>
        <end position="390"/>
    </location>
</feature>
<organism evidence="2 3">
    <name type="scientific">Gordonia humi</name>
    <dbReference type="NCBI Taxonomy" id="686429"/>
    <lineage>
        <taxon>Bacteria</taxon>
        <taxon>Bacillati</taxon>
        <taxon>Actinomycetota</taxon>
        <taxon>Actinomycetes</taxon>
        <taxon>Mycobacteriales</taxon>
        <taxon>Gordoniaceae</taxon>
        <taxon>Gordonia</taxon>
    </lineage>
</organism>
<accession>A0A840F1U3</accession>
<gene>
    <name evidence="2" type="ORF">BKA16_000852</name>
</gene>
<dbReference type="SUPFAM" id="SSF53383">
    <property type="entry name" value="PLP-dependent transferases"/>
    <property type="match status" value="1"/>
</dbReference>
<keyword evidence="3" id="KW-1185">Reference proteome</keyword>
<dbReference type="InterPro" id="IPR015421">
    <property type="entry name" value="PyrdxlP-dep_Trfase_major"/>
</dbReference>
<dbReference type="PANTHER" id="PTHR43586">
    <property type="entry name" value="CYSTEINE DESULFURASE"/>
    <property type="match status" value="1"/>
</dbReference>
<dbReference type="Gene3D" id="3.90.1150.10">
    <property type="entry name" value="Aspartate Aminotransferase, domain 1"/>
    <property type="match status" value="1"/>
</dbReference>
<reference evidence="2 3" key="1">
    <citation type="submission" date="2020-08" db="EMBL/GenBank/DDBJ databases">
        <title>Sequencing the genomes of 1000 actinobacteria strains.</title>
        <authorList>
            <person name="Klenk H.-P."/>
        </authorList>
    </citation>
    <scope>NUCLEOTIDE SEQUENCE [LARGE SCALE GENOMIC DNA]</scope>
    <source>
        <strain evidence="2 3">DSM 45298</strain>
    </source>
</reference>
<evidence type="ECO:0000313" key="3">
    <source>
        <dbReference type="Proteomes" id="UP000551501"/>
    </source>
</evidence>
<dbReference type="Proteomes" id="UP000551501">
    <property type="component" value="Unassembled WGS sequence"/>
</dbReference>
<evidence type="ECO:0000313" key="2">
    <source>
        <dbReference type="EMBL" id="MBB4134300.1"/>
    </source>
</evidence>
<dbReference type="AlphaFoldDB" id="A0A840F1U3"/>
<proteinExistence type="predicted"/>
<name>A0A840F1U3_9ACTN</name>
<dbReference type="EMBL" id="JACIFP010000001">
    <property type="protein sequence ID" value="MBB4134300.1"/>
    <property type="molecule type" value="Genomic_DNA"/>
</dbReference>
<dbReference type="InterPro" id="IPR015422">
    <property type="entry name" value="PyrdxlP-dep_Trfase_small"/>
</dbReference>